<evidence type="ECO:0000313" key="2">
    <source>
        <dbReference type="EMBL" id="GAM13993.1"/>
    </source>
</evidence>
<keyword evidence="1" id="KW-1133">Transmembrane helix</keyword>
<sequence>MVATIMTFVRNMFDWENGFYYGIFAFIVTLAVAFISQKLIKD</sequence>
<evidence type="ECO:0000256" key="1">
    <source>
        <dbReference type="SAM" id="Phobius"/>
    </source>
</evidence>
<evidence type="ECO:0000313" key="3">
    <source>
        <dbReference type="Proteomes" id="UP000031014"/>
    </source>
</evidence>
<reference evidence="2 3" key="1">
    <citation type="submission" date="2013-06" db="EMBL/GenBank/DDBJ databases">
        <title>Whole genome shotgun sequence of Bacillus selenatarsenatis SF-1.</title>
        <authorList>
            <person name="Kuroda M."/>
            <person name="Sei K."/>
            <person name="Yamashita M."/>
            <person name="Ike M."/>
        </authorList>
    </citation>
    <scope>NUCLEOTIDE SEQUENCE [LARGE SCALE GENOMIC DNA]</scope>
    <source>
        <strain evidence="2 3">SF-1</strain>
    </source>
</reference>
<keyword evidence="3" id="KW-1185">Reference proteome</keyword>
<dbReference type="EMBL" id="BASE01000044">
    <property type="protein sequence ID" value="GAM13993.1"/>
    <property type="molecule type" value="Genomic_DNA"/>
</dbReference>
<accession>A0A0A8X248</accession>
<organism evidence="2 3">
    <name type="scientific">Mesobacillus selenatarsenatis (strain DSM 18680 / JCM 14380 / FERM P-15431 / SF-1)</name>
    <dbReference type="NCBI Taxonomy" id="1321606"/>
    <lineage>
        <taxon>Bacteria</taxon>
        <taxon>Bacillati</taxon>
        <taxon>Bacillota</taxon>
        <taxon>Bacilli</taxon>
        <taxon>Bacillales</taxon>
        <taxon>Bacillaceae</taxon>
        <taxon>Mesobacillus</taxon>
    </lineage>
</organism>
<dbReference type="AlphaFoldDB" id="A0A0A8X248"/>
<name>A0A0A8X248_MESS1</name>
<dbReference type="Proteomes" id="UP000031014">
    <property type="component" value="Unassembled WGS sequence"/>
</dbReference>
<gene>
    <name evidence="2" type="ORF">SAMD00020551_2140</name>
</gene>
<keyword evidence="1" id="KW-0472">Membrane</keyword>
<keyword evidence="1" id="KW-0812">Transmembrane</keyword>
<comment type="caution">
    <text evidence="2">The sequence shown here is derived from an EMBL/GenBank/DDBJ whole genome shotgun (WGS) entry which is preliminary data.</text>
</comment>
<feature type="transmembrane region" description="Helical" evidence="1">
    <location>
        <begin position="18"/>
        <end position="36"/>
    </location>
</feature>
<protein>
    <submittedName>
        <fullName evidence="2">Uncharacterized protein</fullName>
    </submittedName>
</protein>
<dbReference type="STRING" id="1321606.SAMD00020551_2140"/>
<proteinExistence type="predicted"/>